<comment type="caution">
    <text evidence="6">The sequence shown here is derived from an EMBL/GenBank/DDBJ whole genome shotgun (WGS) entry which is preliminary data.</text>
</comment>
<dbReference type="GO" id="GO:0007010">
    <property type="term" value="P:cytoskeleton organization"/>
    <property type="evidence" value="ECO:0007669"/>
    <property type="project" value="InterPro"/>
</dbReference>
<dbReference type="Pfam" id="PF02209">
    <property type="entry name" value="VHP"/>
    <property type="match status" value="1"/>
</dbReference>
<evidence type="ECO:0000256" key="4">
    <source>
        <dbReference type="SAM" id="MobiDB-lite"/>
    </source>
</evidence>
<evidence type="ECO:0000313" key="6">
    <source>
        <dbReference type="EMBL" id="GBG34740.1"/>
    </source>
</evidence>
<feature type="domain" description="HP" evidence="5">
    <location>
        <begin position="364"/>
        <end position="427"/>
    </location>
</feature>
<dbReference type="EMBL" id="BEYU01000212">
    <property type="protein sequence ID" value="GBG34740.1"/>
    <property type="molecule type" value="Genomic_DNA"/>
</dbReference>
<dbReference type="Gene3D" id="1.25.40.10">
    <property type="entry name" value="Tetratricopeptide repeat domain"/>
    <property type="match status" value="3"/>
</dbReference>
<dbReference type="SMART" id="SM00153">
    <property type="entry name" value="VHP"/>
    <property type="match status" value="1"/>
</dbReference>
<dbReference type="InterPro" id="IPR019734">
    <property type="entry name" value="TPR_rpt"/>
</dbReference>
<dbReference type="Pfam" id="PF13432">
    <property type="entry name" value="TPR_16"/>
    <property type="match status" value="3"/>
</dbReference>
<name>A0A2R5GV64_9STRA</name>
<evidence type="ECO:0000256" key="1">
    <source>
        <dbReference type="ARBA" id="ARBA00022737"/>
    </source>
</evidence>
<feature type="region of interest" description="Disordered" evidence="4">
    <location>
        <begin position="324"/>
        <end position="383"/>
    </location>
</feature>
<evidence type="ECO:0000313" key="7">
    <source>
        <dbReference type="Proteomes" id="UP000241890"/>
    </source>
</evidence>
<feature type="repeat" description="TPR" evidence="3">
    <location>
        <begin position="213"/>
        <end position="246"/>
    </location>
</feature>
<dbReference type="InterPro" id="IPR011990">
    <property type="entry name" value="TPR-like_helical_dom_sf"/>
</dbReference>
<dbReference type="PROSITE" id="PS50293">
    <property type="entry name" value="TPR_REGION"/>
    <property type="match status" value="1"/>
</dbReference>
<dbReference type="InterPro" id="IPR013105">
    <property type="entry name" value="TPR_2"/>
</dbReference>
<dbReference type="InterPro" id="IPR036886">
    <property type="entry name" value="Villin_headpiece_dom_sf"/>
</dbReference>
<dbReference type="SUPFAM" id="SSF47050">
    <property type="entry name" value="VHP, Villin headpiece domain"/>
    <property type="match status" value="1"/>
</dbReference>
<dbReference type="PANTHER" id="PTHR44943:SF8">
    <property type="entry name" value="TPR REPEAT-CONTAINING PROTEIN MJ0263"/>
    <property type="match status" value="1"/>
</dbReference>
<evidence type="ECO:0000259" key="5">
    <source>
        <dbReference type="PROSITE" id="PS51089"/>
    </source>
</evidence>
<feature type="repeat" description="TPR" evidence="3">
    <location>
        <begin position="247"/>
        <end position="280"/>
    </location>
</feature>
<dbReference type="InParanoid" id="A0A2R5GV64"/>
<keyword evidence="6" id="KW-0808">Transferase</keyword>
<dbReference type="PANTHER" id="PTHR44943">
    <property type="entry name" value="CELLULOSE SYNTHASE OPERON PROTEIN C"/>
    <property type="match status" value="1"/>
</dbReference>
<dbReference type="PROSITE" id="PS50005">
    <property type="entry name" value="TPR"/>
    <property type="match status" value="5"/>
</dbReference>
<dbReference type="GO" id="GO:0003779">
    <property type="term" value="F:actin binding"/>
    <property type="evidence" value="ECO:0007669"/>
    <property type="project" value="InterPro"/>
</dbReference>
<evidence type="ECO:0000256" key="3">
    <source>
        <dbReference type="PROSITE-ProRule" id="PRU00339"/>
    </source>
</evidence>
<dbReference type="GO" id="GO:0016757">
    <property type="term" value="F:glycosyltransferase activity"/>
    <property type="evidence" value="ECO:0007669"/>
    <property type="project" value="UniProtKB-KW"/>
</dbReference>
<reference evidence="6 7" key="1">
    <citation type="submission" date="2017-12" db="EMBL/GenBank/DDBJ databases">
        <title>Sequencing, de novo assembly and annotation of complete genome of a new Thraustochytrid species, strain FCC1311.</title>
        <authorList>
            <person name="Sedici K."/>
            <person name="Godart F."/>
            <person name="Aiese Cigliano R."/>
            <person name="Sanseverino W."/>
            <person name="Barakat M."/>
            <person name="Ortet P."/>
            <person name="Marechal E."/>
            <person name="Cagnac O."/>
            <person name="Amato A."/>
        </authorList>
    </citation>
    <scope>NUCLEOTIDE SEQUENCE [LARGE SCALE GENOMIC DNA]</scope>
</reference>
<feature type="repeat" description="TPR" evidence="3">
    <location>
        <begin position="71"/>
        <end position="104"/>
    </location>
</feature>
<proteinExistence type="predicted"/>
<keyword evidence="2 3" id="KW-0802">TPR repeat</keyword>
<sequence length="427" mass="48298">MAGSIENAKQAFISRDFKGAIAYYERAIKELPEDQLHVALSNKGAALMNTGHTKEAIKCFRLALENKADHYESLHNMGVAFTADKKYKKALDCFEKTIEDAPFFYAAHCGKSEVLASLGRFEEAAAAAKAGIQEDNEQPIAYADLAYAYLKLRRFEAAVENYERAIALKDRSPETARLYALALSELALSHQKKNDVKRALDLYERSVEKHETPLSLHNLGVLHLRLRQPSKAKTCFSRALKRDPDFFESNAALGVLHAREARYDHALPYLRRAYDADPQNTENLYNLGIVYMKEGKRSDAQRAFKVLIKLDPSNQDASTALKLLKKSQSSSPSSAVSSPSAYGTTGSTHSRTRSQRSSSVKPRRSKRKTYTAEELLANPPPPGVDPKFRECYLSEEDFMNIFGISFEEYNNLKDWERERRKKENNFF</sequence>
<accession>A0A2R5GV64</accession>
<evidence type="ECO:0000256" key="2">
    <source>
        <dbReference type="ARBA" id="ARBA00022803"/>
    </source>
</evidence>
<gene>
    <name evidence="6" type="ORF">FCC1311_109622</name>
</gene>
<feature type="repeat" description="TPR" evidence="3">
    <location>
        <begin position="281"/>
        <end position="314"/>
    </location>
</feature>
<dbReference type="Gene3D" id="1.10.950.10">
    <property type="entry name" value="Villin headpiece domain"/>
    <property type="match status" value="1"/>
</dbReference>
<protein>
    <submittedName>
        <fullName evidence="6">UDP-N-acetylglucosamine--peptide N-acetylglucosaminyltransferase 110 kDa subunit</fullName>
    </submittedName>
</protein>
<keyword evidence="7" id="KW-1185">Reference proteome</keyword>
<dbReference type="OrthoDB" id="190085at2759"/>
<dbReference type="SUPFAM" id="SSF48452">
    <property type="entry name" value="TPR-like"/>
    <property type="match status" value="1"/>
</dbReference>
<dbReference type="Pfam" id="PF07719">
    <property type="entry name" value="TPR_2"/>
    <property type="match status" value="1"/>
</dbReference>
<keyword evidence="6" id="KW-0328">Glycosyltransferase</keyword>
<keyword evidence="1" id="KW-0677">Repeat</keyword>
<dbReference type="Pfam" id="PF13181">
    <property type="entry name" value="TPR_8"/>
    <property type="match status" value="1"/>
</dbReference>
<feature type="repeat" description="TPR" evidence="3">
    <location>
        <begin position="139"/>
        <end position="172"/>
    </location>
</feature>
<dbReference type="AlphaFoldDB" id="A0A2R5GV64"/>
<organism evidence="6 7">
    <name type="scientific">Hondaea fermentalgiana</name>
    <dbReference type="NCBI Taxonomy" id="2315210"/>
    <lineage>
        <taxon>Eukaryota</taxon>
        <taxon>Sar</taxon>
        <taxon>Stramenopiles</taxon>
        <taxon>Bigyra</taxon>
        <taxon>Labyrinthulomycetes</taxon>
        <taxon>Thraustochytrida</taxon>
        <taxon>Thraustochytriidae</taxon>
        <taxon>Hondaea</taxon>
    </lineage>
</organism>
<dbReference type="Proteomes" id="UP000241890">
    <property type="component" value="Unassembled WGS sequence"/>
</dbReference>
<dbReference type="PROSITE" id="PS51089">
    <property type="entry name" value="HP"/>
    <property type="match status" value="1"/>
</dbReference>
<dbReference type="InterPro" id="IPR003128">
    <property type="entry name" value="Villin_headpiece"/>
</dbReference>
<dbReference type="SMART" id="SM00028">
    <property type="entry name" value="TPR"/>
    <property type="match status" value="9"/>
</dbReference>
<dbReference type="InterPro" id="IPR051685">
    <property type="entry name" value="Ycf3/AcsC/BcsC/TPR_MFPF"/>
</dbReference>
<feature type="compositionally biased region" description="Low complexity" evidence="4">
    <location>
        <begin position="324"/>
        <end position="360"/>
    </location>
</feature>